<organism evidence="2 3">
    <name type="scientific">Novosphingobium humi</name>
    <dbReference type="NCBI Taxonomy" id="2282397"/>
    <lineage>
        <taxon>Bacteria</taxon>
        <taxon>Pseudomonadati</taxon>
        <taxon>Pseudomonadota</taxon>
        <taxon>Alphaproteobacteria</taxon>
        <taxon>Sphingomonadales</taxon>
        <taxon>Sphingomonadaceae</taxon>
        <taxon>Novosphingobium</taxon>
    </lineage>
</organism>
<protein>
    <submittedName>
        <fullName evidence="2">Helix-turn-helix domain-containing protein</fullName>
    </submittedName>
</protein>
<evidence type="ECO:0000259" key="1">
    <source>
        <dbReference type="Pfam" id="PF12728"/>
    </source>
</evidence>
<sequence length="102" mass="11110">MTGSTYTDRAGVDYVIKKTGLSRRTVQSMAARGLIPGAAKLGKLWTFDRSKLGKWISDKERECLSRQISSSGAVFSMPAFKLAASKSGTPLRQRIAERRSAG</sequence>
<accession>A0ABY7TRV1</accession>
<reference evidence="2 3" key="1">
    <citation type="submission" date="2023-02" db="EMBL/GenBank/DDBJ databases">
        <title>Genome sequence of Novosphingobium humi KACC 19094.</title>
        <authorList>
            <person name="Kim S."/>
            <person name="Heo J."/>
            <person name="Kwon S.-W."/>
        </authorList>
    </citation>
    <scope>NUCLEOTIDE SEQUENCE [LARGE SCALE GENOMIC DNA]</scope>
    <source>
        <strain evidence="2 3">KACC 19094</strain>
    </source>
</reference>
<dbReference type="InterPro" id="IPR041657">
    <property type="entry name" value="HTH_17"/>
</dbReference>
<evidence type="ECO:0000313" key="3">
    <source>
        <dbReference type="Proteomes" id="UP001218231"/>
    </source>
</evidence>
<feature type="domain" description="Helix-turn-helix" evidence="1">
    <location>
        <begin position="14"/>
        <end position="57"/>
    </location>
</feature>
<dbReference type="Pfam" id="PF12728">
    <property type="entry name" value="HTH_17"/>
    <property type="match status" value="1"/>
</dbReference>
<dbReference type="Proteomes" id="UP001218231">
    <property type="component" value="Chromosome"/>
</dbReference>
<evidence type="ECO:0000313" key="2">
    <source>
        <dbReference type="EMBL" id="WCT75935.1"/>
    </source>
</evidence>
<gene>
    <name evidence="2" type="ORF">PQ457_08125</name>
</gene>
<dbReference type="EMBL" id="CP117417">
    <property type="protein sequence ID" value="WCT75935.1"/>
    <property type="molecule type" value="Genomic_DNA"/>
</dbReference>
<name>A0ABY7TRV1_9SPHN</name>
<proteinExistence type="predicted"/>
<dbReference type="RefSeq" id="WP_273616399.1">
    <property type="nucleotide sequence ID" value="NZ_CP117417.1"/>
</dbReference>
<keyword evidence="3" id="KW-1185">Reference proteome</keyword>